<evidence type="ECO:0000313" key="10">
    <source>
        <dbReference type="EMBL" id="CTQ44488.1"/>
    </source>
</evidence>
<feature type="transmembrane region" description="Helical" evidence="8">
    <location>
        <begin position="80"/>
        <end position="100"/>
    </location>
</feature>
<dbReference type="GO" id="GO:0016020">
    <property type="term" value="C:membrane"/>
    <property type="evidence" value="ECO:0007669"/>
    <property type="project" value="UniProtKB-SubCell"/>
</dbReference>
<dbReference type="Gene3D" id="1.10.287.70">
    <property type="match status" value="1"/>
</dbReference>
<keyword evidence="4 8" id="KW-1133">Transmembrane helix</keyword>
<keyword evidence="6 8" id="KW-0472">Membrane</keyword>
<dbReference type="AlphaFoldDB" id="A0A0M6Y488"/>
<dbReference type="SUPFAM" id="SSF81324">
    <property type="entry name" value="Voltage-gated potassium channels"/>
    <property type="match status" value="1"/>
</dbReference>
<feature type="domain" description="Potassium channel" evidence="9">
    <location>
        <begin position="26"/>
        <end position="94"/>
    </location>
</feature>
<gene>
    <name evidence="10" type="ORF">LAL4801_02932</name>
</gene>
<dbReference type="RefSeq" id="WP_055657280.1">
    <property type="nucleotide sequence ID" value="NZ_CXST01000002.1"/>
</dbReference>
<dbReference type="InterPro" id="IPR013099">
    <property type="entry name" value="K_chnl_dom"/>
</dbReference>
<evidence type="ECO:0000313" key="11">
    <source>
        <dbReference type="Proteomes" id="UP000048926"/>
    </source>
</evidence>
<protein>
    <submittedName>
        <fullName evidence="10">Voltage-gated potassium channel</fullName>
    </submittedName>
</protein>
<name>A0A0M6Y488_9HYPH</name>
<dbReference type="PANTHER" id="PTHR43833:SF9">
    <property type="entry name" value="POTASSIUM CHANNEL PROTEIN YUGO-RELATED"/>
    <property type="match status" value="1"/>
</dbReference>
<keyword evidence="7 10" id="KW-0407">Ion channel</keyword>
<accession>A0A0M6Y488</accession>
<keyword evidence="11" id="KW-1185">Reference proteome</keyword>
<evidence type="ECO:0000259" key="9">
    <source>
        <dbReference type="Pfam" id="PF07885"/>
    </source>
</evidence>
<dbReference type="PANTHER" id="PTHR43833">
    <property type="entry name" value="POTASSIUM CHANNEL PROTEIN 2-RELATED-RELATED"/>
    <property type="match status" value="1"/>
</dbReference>
<dbReference type="EMBL" id="CXST01000002">
    <property type="protein sequence ID" value="CTQ44488.1"/>
    <property type="molecule type" value="Genomic_DNA"/>
</dbReference>
<evidence type="ECO:0000256" key="4">
    <source>
        <dbReference type="ARBA" id="ARBA00022989"/>
    </source>
</evidence>
<reference evidence="11" key="1">
    <citation type="submission" date="2015-07" db="EMBL/GenBank/DDBJ databases">
        <authorList>
            <person name="Rodrigo-Torres Lidia"/>
            <person name="Arahal R.David."/>
        </authorList>
    </citation>
    <scope>NUCLEOTIDE SEQUENCE [LARGE SCALE GENOMIC DNA]</scope>
    <source>
        <strain evidence="11">CECT 4801</strain>
    </source>
</reference>
<dbReference type="InterPro" id="IPR036291">
    <property type="entry name" value="NAD(P)-bd_dom_sf"/>
</dbReference>
<keyword evidence="3 8" id="KW-0812">Transmembrane</keyword>
<dbReference type="SUPFAM" id="SSF51735">
    <property type="entry name" value="NAD(P)-binding Rossmann-fold domains"/>
    <property type="match status" value="1"/>
</dbReference>
<dbReference type="Pfam" id="PF07885">
    <property type="entry name" value="Ion_trans_2"/>
    <property type="match status" value="1"/>
</dbReference>
<dbReference type="Gene3D" id="3.40.50.720">
    <property type="entry name" value="NAD(P)-binding Rossmann-like Domain"/>
    <property type="match status" value="1"/>
</dbReference>
<sequence>MPILQLIISRLYQHVLELKLWLLATLICAYMVISWILFFLAGETGLTGNPLTFIYFAATTASTVGYGDLSPSTEAGRMVAAFWFFPGALLIFSAVLGRLTGVLVEGVRRMADGNGNYERVQNATVIVGYHRDKTPLMVENLVAGQDGDDKIILLADSKNVEVPEGVRLIRAERMDALQSLRRAAIPGAQKVLVYAGSDAETFNTCLAIRELNETVHIAAYFEDRDTARRAGNLAQIEPVVSNACEALVRAAQDPGAGQILMALSTAGLGATIYSAIVQSGGGTETDKLEQALSGAEGTLIAVSQPDDPGFLFRPFPKTLKTGGSIYYLANKRLAAGEITSGLGGADVRITV</sequence>
<dbReference type="GO" id="GO:0005267">
    <property type="term" value="F:potassium channel activity"/>
    <property type="evidence" value="ECO:0007669"/>
    <property type="project" value="InterPro"/>
</dbReference>
<evidence type="ECO:0000256" key="1">
    <source>
        <dbReference type="ARBA" id="ARBA00004141"/>
    </source>
</evidence>
<dbReference type="Proteomes" id="UP000048926">
    <property type="component" value="Unassembled WGS sequence"/>
</dbReference>
<dbReference type="STRING" id="187304.B0E33_08615"/>
<evidence type="ECO:0000256" key="3">
    <source>
        <dbReference type="ARBA" id="ARBA00022692"/>
    </source>
</evidence>
<evidence type="ECO:0000256" key="6">
    <source>
        <dbReference type="ARBA" id="ARBA00023136"/>
    </source>
</evidence>
<dbReference type="InterPro" id="IPR003280">
    <property type="entry name" value="2pore_dom_K_chnl"/>
</dbReference>
<organism evidence="10 11">
    <name type="scientific">Roseibium aggregatum</name>
    <dbReference type="NCBI Taxonomy" id="187304"/>
    <lineage>
        <taxon>Bacteria</taxon>
        <taxon>Pseudomonadati</taxon>
        <taxon>Pseudomonadota</taxon>
        <taxon>Alphaproteobacteria</taxon>
        <taxon>Hyphomicrobiales</taxon>
        <taxon>Stappiaceae</taxon>
        <taxon>Roseibium</taxon>
    </lineage>
</organism>
<dbReference type="OrthoDB" id="9799090at2"/>
<evidence type="ECO:0000256" key="2">
    <source>
        <dbReference type="ARBA" id="ARBA00022448"/>
    </source>
</evidence>
<evidence type="ECO:0000256" key="8">
    <source>
        <dbReference type="SAM" id="Phobius"/>
    </source>
</evidence>
<keyword evidence="2" id="KW-0813">Transport</keyword>
<feature type="transmembrane region" description="Helical" evidence="8">
    <location>
        <begin position="20"/>
        <end position="41"/>
    </location>
</feature>
<dbReference type="PRINTS" id="PR01333">
    <property type="entry name" value="2POREKCHANEL"/>
</dbReference>
<evidence type="ECO:0000256" key="5">
    <source>
        <dbReference type="ARBA" id="ARBA00023065"/>
    </source>
</evidence>
<comment type="subcellular location">
    <subcellularLocation>
        <location evidence="1">Membrane</location>
        <topology evidence="1">Multi-pass membrane protein</topology>
    </subcellularLocation>
</comment>
<evidence type="ECO:0000256" key="7">
    <source>
        <dbReference type="ARBA" id="ARBA00023303"/>
    </source>
</evidence>
<dbReference type="InterPro" id="IPR050721">
    <property type="entry name" value="Trk_Ktr_HKT_K-transport"/>
</dbReference>
<proteinExistence type="predicted"/>
<keyword evidence="5" id="KW-0406">Ion transport</keyword>